<dbReference type="EMBL" id="AVOT02017029">
    <property type="protein sequence ID" value="MBW0502833.1"/>
    <property type="molecule type" value="Genomic_DNA"/>
</dbReference>
<keyword evidence="16" id="KW-0863">Zinc-finger</keyword>
<keyword evidence="12" id="KW-0808">Transferase</keyword>
<keyword evidence="2" id="KW-0507">mRNA processing</keyword>
<evidence type="ECO:0000313" key="21">
    <source>
        <dbReference type="Proteomes" id="UP000765509"/>
    </source>
</evidence>
<keyword evidence="3" id="KW-0548">Nucleotidyltransferase</keyword>
<evidence type="ECO:0000256" key="13">
    <source>
        <dbReference type="ARBA" id="ARBA00023172"/>
    </source>
</evidence>
<keyword evidence="4" id="KW-0540">Nuclease</keyword>
<dbReference type="AlphaFoldDB" id="A0A9Q3DJL5"/>
<evidence type="ECO:0000256" key="1">
    <source>
        <dbReference type="ARBA" id="ARBA00022578"/>
    </source>
</evidence>
<dbReference type="PANTHER" id="PTHR42648">
    <property type="entry name" value="TRANSPOSASE, PUTATIVE-RELATED"/>
    <property type="match status" value="1"/>
</dbReference>
<dbReference type="Pfam" id="PF00098">
    <property type="entry name" value="zf-CCHC"/>
    <property type="match status" value="1"/>
</dbReference>
<feature type="domain" description="CCHC-type" evidence="18">
    <location>
        <begin position="22"/>
        <end position="36"/>
    </location>
</feature>
<evidence type="ECO:0000259" key="19">
    <source>
        <dbReference type="PROSITE" id="PS50994"/>
    </source>
</evidence>
<dbReference type="SUPFAM" id="SSF57756">
    <property type="entry name" value="Retrovirus zinc finger-like domains"/>
    <property type="match status" value="1"/>
</dbReference>
<evidence type="ECO:0000256" key="3">
    <source>
        <dbReference type="ARBA" id="ARBA00022695"/>
    </source>
</evidence>
<keyword evidence="1" id="KW-0815">Transposition</keyword>
<comment type="catalytic activity">
    <reaction evidence="15">
        <text>DNA(n) + a 2'-deoxyribonucleoside 5'-triphosphate = DNA(n+1) + diphosphate</text>
        <dbReference type="Rhea" id="RHEA:22508"/>
        <dbReference type="Rhea" id="RHEA-COMP:17339"/>
        <dbReference type="Rhea" id="RHEA-COMP:17340"/>
        <dbReference type="ChEBI" id="CHEBI:33019"/>
        <dbReference type="ChEBI" id="CHEBI:61560"/>
        <dbReference type="ChEBI" id="CHEBI:173112"/>
        <dbReference type="EC" id="2.7.7.7"/>
    </reaction>
</comment>
<dbReference type="SUPFAM" id="SSF53098">
    <property type="entry name" value="Ribonuclease H-like"/>
    <property type="match status" value="1"/>
</dbReference>
<dbReference type="PANTHER" id="PTHR42648:SF11">
    <property type="entry name" value="TRANSPOSON TY4-P GAG-POL POLYPROTEIN"/>
    <property type="match status" value="1"/>
</dbReference>
<evidence type="ECO:0000256" key="9">
    <source>
        <dbReference type="ARBA" id="ARBA00022884"/>
    </source>
</evidence>
<dbReference type="Proteomes" id="UP000765509">
    <property type="component" value="Unassembled WGS sequence"/>
</dbReference>
<evidence type="ECO:0008006" key="22">
    <source>
        <dbReference type="Google" id="ProtNLM"/>
    </source>
</evidence>
<dbReference type="GO" id="GO:0005634">
    <property type="term" value="C:nucleus"/>
    <property type="evidence" value="ECO:0007669"/>
    <property type="project" value="UniProtKB-ARBA"/>
</dbReference>
<evidence type="ECO:0000256" key="12">
    <source>
        <dbReference type="ARBA" id="ARBA00022932"/>
    </source>
</evidence>
<keyword evidence="16" id="KW-0862">Zinc</keyword>
<comment type="catalytic activity">
    <reaction evidence="14">
        <text>DNA(n) + a 2'-deoxyribonucleoside 5'-triphosphate = DNA(n+1) + diphosphate</text>
        <dbReference type="Rhea" id="RHEA:22508"/>
        <dbReference type="Rhea" id="RHEA-COMP:17339"/>
        <dbReference type="Rhea" id="RHEA-COMP:17340"/>
        <dbReference type="ChEBI" id="CHEBI:33019"/>
        <dbReference type="ChEBI" id="CHEBI:61560"/>
        <dbReference type="ChEBI" id="CHEBI:173112"/>
        <dbReference type="EC" id="2.7.7.49"/>
    </reaction>
</comment>
<evidence type="ECO:0000256" key="17">
    <source>
        <dbReference type="SAM" id="MobiDB-lite"/>
    </source>
</evidence>
<comment type="caution">
    <text evidence="20">The sequence shown here is derived from an EMBL/GenBank/DDBJ whole genome shotgun (WGS) entry which is preliminary data.</text>
</comment>
<dbReference type="GO" id="GO:0004519">
    <property type="term" value="F:endonuclease activity"/>
    <property type="evidence" value="ECO:0007669"/>
    <property type="project" value="UniProtKB-KW"/>
</dbReference>
<keyword evidence="7" id="KW-0378">Hydrolase</keyword>
<dbReference type="InterPro" id="IPR036875">
    <property type="entry name" value="Znf_CCHC_sf"/>
</dbReference>
<dbReference type="GO" id="GO:0003723">
    <property type="term" value="F:RNA binding"/>
    <property type="evidence" value="ECO:0007669"/>
    <property type="project" value="UniProtKB-KW"/>
</dbReference>
<dbReference type="GO" id="GO:0016787">
    <property type="term" value="F:hydrolase activity"/>
    <property type="evidence" value="ECO:0007669"/>
    <property type="project" value="UniProtKB-KW"/>
</dbReference>
<keyword evidence="10" id="KW-0229">DNA integration</keyword>
<keyword evidence="13" id="KW-0233">DNA recombination</keyword>
<dbReference type="GO" id="GO:0003964">
    <property type="term" value="F:RNA-directed DNA polymerase activity"/>
    <property type="evidence" value="ECO:0007669"/>
    <property type="project" value="UniProtKB-KW"/>
</dbReference>
<feature type="region of interest" description="Disordered" evidence="17">
    <location>
        <begin position="38"/>
        <end position="74"/>
    </location>
</feature>
<evidence type="ECO:0000256" key="4">
    <source>
        <dbReference type="ARBA" id="ARBA00022722"/>
    </source>
</evidence>
<dbReference type="GO" id="GO:0006397">
    <property type="term" value="P:mRNA processing"/>
    <property type="evidence" value="ECO:0007669"/>
    <property type="project" value="UniProtKB-KW"/>
</dbReference>
<organism evidence="20 21">
    <name type="scientific">Austropuccinia psidii MF-1</name>
    <dbReference type="NCBI Taxonomy" id="1389203"/>
    <lineage>
        <taxon>Eukaryota</taxon>
        <taxon>Fungi</taxon>
        <taxon>Dikarya</taxon>
        <taxon>Basidiomycota</taxon>
        <taxon>Pucciniomycotina</taxon>
        <taxon>Pucciniomycetes</taxon>
        <taxon>Pucciniales</taxon>
        <taxon>Sphaerophragmiaceae</taxon>
        <taxon>Austropuccinia</taxon>
    </lineage>
</organism>
<dbReference type="InterPro" id="IPR039537">
    <property type="entry name" value="Retrotran_Ty1/copia-like"/>
</dbReference>
<evidence type="ECO:0000256" key="10">
    <source>
        <dbReference type="ARBA" id="ARBA00022908"/>
    </source>
</evidence>
<dbReference type="GO" id="GO:0006310">
    <property type="term" value="P:DNA recombination"/>
    <property type="evidence" value="ECO:0007669"/>
    <property type="project" value="UniProtKB-KW"/>
</dbReference>
<sequence length="398" mass="44236">MGSSSEVCCPPDHLVEIFSGSCFHCGRTGHWQADCPHTKGFANPNPQPVSPGPYRSPRPGTPDHRSQNLSSPQYQREWVSQVKSEKCRPFSYFLSNSNSSVTISQTGTLKIPFKNGSILVKDVPFSMKISGTILSVGRLCRAGVVPIFSALSLSLVFCNVLVTTSFQNDCWWVDIVPGEGTIVSAAETSSPRLFEMNPVSLPQSTTLSSRKWHDRLGHACDKVVLSFLKQQVPTFDTKSWQAFYCEVCAKLKSTHRLAKTGMDIPKDRPLDLLVLDIMGPFEGDTQGFRYLLTIPIQETIKQLQVHTGTTPKALRTDNAKEFTLAAFTESLAKLGVAFYPSLPYSPQENSKAERLNQTLGDMARAMLTQSRMPTCFWQFAYASASLMHNQIPNWRCPK</sequence>
<dbReference type="InterPro" id="IPR001878">
    <property type="entry name" value="Znf_CCHC"/>
</dbReference>
<accession>A0A9Q3DJL5</accession>
<keyword evidence="21" id="KW-1185">Reference proteome</keyword>
<dbReference type="OrthoDB" id="4363844at2759"/>
<evidence type="ECO:0000256" key="6">
    <source>
        <dbReference type="ARBA" id="ARBA00022759"/>
    </source>
</evidence>
<evidence type="ECO:0000256" key="16">
    <source>
        <dbReference type="PROSITE-ProRule" id="PRU00047"/>
    </source>
</evidence>
<name>A0A9Q3DJL5_9BASI</name>
<proteinExistence type="predicted"/>
<dbReference type="InterPro" id="IPR001584">
    <property type="entry name" value="Integrase_cat-core"/>
</dbReference>
<gene>
    <name evidence="20" type="ORF">O181_042548</name>
</gene>
<evidence type="ECO:0000256" key="2">
    <source>
        <dbReference type="ARBA" id="ARBA00022664"/>
    </source>
</evidence>
<evidence type="ECO:0000313" key="20">
    <source>
        <dbReference type="EMBL" id="MBW0502833.1"/>
    </source>
</evidence>
<dbReference type="PROSITE" id="PS50994">
    <property type="entry name" value="INTEGRASE"/>
    <property type="match status" value="1"/>
</dbReference>
<evidence type="ECO:0000256" key="15">
    <source>
        <dbReference type="ARBA" id="ARBA00049244"/>
    </source>
</evidence>
<feature type="compositionally biased region" description="Pro residues" evidence="17">
    <location>
        <begin position="45"/>
        <end position="60"/>
    </location>
</feature>
<keyword evidence="11" id="KW-0695">RNA-directed DNA polymerase</keyword>
<evidence type="ECO:0000256" key="11">
    <source>
        <dbReference type="ARBA" id="ARBA00022918"/>
    </source>
</evidence>
<dbReference type="Gene3D" id="4.10.60.10">
    <property type="entry name" value="Zinc finger, CCHC-type"/>
    <property type="match status" value="1"/>
</dbReference>
<dbReference type="InterPro" id="IPR012337">
    <property type="entry name" value="RNaseH-like_sf"/>
</dbReference>
<keyword evidence="12" id="KW-0239">DNA-directed DNA polymerase</keyword>
<evidence type="ECO:0000256" key="14">
    <source>
        <dbReference type="ARBA" id="ARBA00048173"/>
    </source>
</evidence>
<evidence type="ECO:0000259" key="18">
    <source>
        <dbReference type="PROSITE" id="PS50158"/>
    </source>
</evidence>
<dbReference type="InterPro" id="IPR036397">
    <property type="entry name" value="RNaseH_sf"/>
</dbReference>
<dbReference type="GO" id="GO:0015074">
    <property type="term" value="P:DNA integration"/>
    <property type="evidence" value="ECO:0007669"/>
    <property type="project" value="UniProtKB-KW"/>
</dbReference>
<evidence type="ECO:0000256" key="7">
    <source>
        <dbReference type="ARBA" id="ARBA00022801"/>
    </source>
</evidence>
<keyword evidence="9" id="KW-0694">RNA-binding</keyword>
<keyword evidence="8" id="KW-0460">Magnesium</keyword>
<keyword evidence="5" id="KW-0479">Metal-binding</keyword>
<dbReference type="GO" id="GO:0008270">
    <property type="term" value="F:zinc ion binding"/>
    <property type="evidence" value="ECO:0007669"/>
    <property type="project" value="UniProtKB-KW"/>
</dbReference>
<keyword evidence="6" id="KW-0255">Endonuclease</keyword>
<feature type="domain" description="Integrase catalytic" evidence="19">
    <location>
        <begin position="229"/>
        <end position="398"/>
    </location>
</feature>
<dbReference type="SMART" id="SM00343">
    <property type="entry name" value="ZnF_C2HC"/>
    <property type="match status" value="1"/>
</dbReference>
<evidence type="ECO:0000256" key="5">
    <source>
        <dbReference type="ARBA" id="ARBA00022723"/>
    </source>
</evidence>
<dbReference type="Gene3D" id="3.30.420.10">
    <property type="entry name" value="Ribonuclease H-like superfamily/Ribonuclease H"/>
    <property type="match status" value="1"/>
</dbReference>
<evidence type="ECO:0000256" key="8">
    <source>
        <dbReference type="ARBA" id="ARBA00022842"/>
    </source>
</evidence>
<dbReference type="GO" id="GO:0003887">
    <property type="term" value="F:DNA-directed DNA polymerase activity"/>
    <property type="evidence" value="ECO:0007669"/>
    <property type="project" value="UniProtKB-KW"/>
</dbReference>
<dbReference type="GO" id="GO:0032196">
    <property type="term" value="P:transposition"/>
    <property type="evidence" value="ECO:0007669"/>
    <property type="project" value="UniProtKB-KW"/>
</dbReference>
<protein>
    <recommendedName>
        <fullName evidence="22">Integrase catalytic domain-containing protein</fullName>
    </recommendedName>
</protein>
<dbReference type="PROSITE" id="PS50158">
    <property type="entry name" value="ZF_CCHC"/>
    <property type="match status" value="1"/>
</dbReference>
<reference evidence="20" key="1">
    <citation type="submission" date="2021-03" db="EMBL/GenBank/DDBJ databases">
        <title>Draft genome sequence of rust myrtle Austropuccinia psidii MF-1, a brazilian biotype.</title>
        <authorList>
            <person name="Quecine M.C."/>
            <person name="Pachon D.M.R."/>
            <person name="Bonatelli M.L."/>
            <person name="Correr F.H."/>
            <person name="Franceschini L.M."/>
            <person name="Leite T.F."/>
            <person name="Margarido G.R.A."/>
            <person name="Almeida C.A."/>
            <person name="Ferrarezi J.A."/>
            <person name="Labate C.A."/>
        </authorList>
    </citation>
    <scope>NUCLEOTIDE SEQUENCE</scope>
    <source>
        <strain evidence="20">MF-1</strain>
    </source>
</reference>